<sequence length="191" mass="20319">MATCTTKITAGLDPSCEALDKIGGVNKAIYFGNLDELTFTLNGAGYIDSVSLTASPAAFLYKFIGKSKKHNATFGLQVGENTNTWKQSVIAKLYFYFPDERAAIEALTTADDLVAFVQTESGLFEVYGYTKGIRVESAEGANGILIQDDTSLTVTISGEEVALPKVLQLGAALPAADAYLTENIDALDALL</sequence>
<evidence type="ECO:0000313" key="1">
    <source>
        <dbReference type="EMBL" id="CAB4183682.1"/>
    </source>
</evidence>
<dbReference type="EMBL" id="LR797049">
    <property type="protein sequence ID" value="CAB4183682.1"/>
    <property type="molecule type" value="Genomic_DNA"/>
</dbReference>
<proteinExistence type="predicted"/>
<name>A0A6J5QIV5_9CAUD</name>
<protein>
    <submittedName>
        <fullName evidence="1">Uncharacterized protein</fullName>
    </submittedName>
</protein>
<organism evidence="1">
    <name type="scientific">uncultured Caudovirales phage</name>
    <dbReference type="NCBI Taxonomy" id="2100421"/>
    <lineage>
        <taxon>Viruses</taxon>
        <taxon>Duplodnaviria</taxon>
        <taxon>Heunggongvirae</taxon>
        <taxon>Uroviricota</taxon>
        <taxon>Caudoviricetes</taxon>
        <taxon>Peduoviridae</taxon>
        <taxon>Maltschvirus</taxon>
        <taxon>Maltschvirus maltsch</taxon>
    </lineage>
</organism>
<reference evidence="1" key="1">
    <citation type="submission" date="2020-05" db="EMBL/GenBank/DDBJ databases">
        <authorList>
            <person name="Chiriac C."/>
            <person name="Salcher M."/>
            <person name="Ghai R."/>
            <person name="Kavagutti S V."/>
        </authorList>
    </citation>
    <scope>NUCLEOTIDE SEQUENCE</scope>
</reference>
<gene>
    <name evidence="1" type="ORF">UFOVP1106_50</name>
</gene>
<accession>A0A6J5QIV5</accession>